<evidence type="ECO:0000313" key="1">
    <source>
        <dbReference type="EMBL" id="QDU96980.1"/>
    </source>
</evidence>
<dbReference type="Gene3D" id="3.40.30.10">
    <property type="entry name" value="Glutaredoxin"/>
    <property type="match status" value="1"/>
</dbReference>
<gene>
    <name evidence="1" type="ORF">Pla8534_48050</name>
</gene>
<dbReference type="KEGG" id="lcre:Pla8534_48050"/>
<dbReference type="AlphaFoldDB" id="A0A518DYQ7"/>
<accession>A0A518DYQ7</accession>
<reference evidence="1 2" key="1">
    <citation type="submission" date="2019-02" db="EMBL/GenBank/DDBJ databases">
        <title>Deep-cultivation of Planctomycetes and their phenomic and genomic characterization uncovers novel biology.</title>
        <authorList>
            <person name="Wiegand S."/>
            <person name="Jogler M."/>
            <person name="Boedeker C."/>
            <person name="Pinto D."/>
            <person name="Vollmers J."/>
            <person name="Rivas-Marin E."/>
            <person name="Kohn T."/>
            <person name="Peeters S.H."/>
            <person name="Heuer A."/>
            <person name="Rast P."/>
            <person name="Oberbeckmann S."/>
            <person name="Bunk B."/>
            <person name="Jeske O."/>
            <person name="Meyerdierks A."/>
            <person name="Storesund J.E."/>
            <person name="Kallscheuer N."/>
            <person name="Luecker S."/>
            <person name="Lage O.M."/>
            <person name="Pohl T."/>
            <person name="Merkel B.J."/>
            <person name="Hornburger P."/>
            <person name="Mueller R.-W."/>
            <person name="Bruemmer F."/>
            <person name="Labrenz M."/>
            <person name="Spormann A.M."/>
            <person name="Op den Camp H."/>
            <person name="Overmann J."/>
            <person name="Amann R."/>
            <person name="Jetten M.S.M."/>
            <person name="Mascher T."/>
            <person name="Medema M.H."/>
            <person name="Devos D.P."/>
            <person name="Kaster A.-K."/>
            <person name="Ovreas L."/>
            <person name="Rohde M."/>
            <person name="Galperin M.Y."/>
            <person name="Jogler C."/>
        </authorList>
    </citation>
    <scope>NUCLEOTIDE SEQUENCE [LARGE SCALE GENOMIC DNA]</scope>
    <source>
        <strain evidence="1 2">Pla85_3_4</strain>
    </source>
</reference>
<organism evidence="1 2">
    <name type="scientific">Lignipirellula cremea</name>
    <dbReference type="NCBI Taxonomy" id="2528010"/>
    <lineage>
        <taxon>Bacteria</taxon>
        <taxon>Pseudomonadati</taxon>
        <taxon>Planctomycetota</taxon>
        <taxon>Planctomycetia</taxon>
        <taxon>Pirellulales</taxon>
        <taxon>Pirellulaceae</taxon>
        <taxon>Lignipirellula</taxon>
    </lineage>
</organism>
<keyword evidence="2" id="KW-1185">Reference proteome</keyword>
<name>A0A518DYQ7_9BACT</name>
<evidence type="ECO:0000313" key="2">
    <source>
        <dbReference type="Proteomes" id="UP000317648"/>
    </source>
</evidence>
<dbReference type="EMBL" id="CP036433">
    <property type="protein sequence ID" value="QDU96980.1"/>
    <property type="molecule type" value="Genomic_DNA"/>
</dbReference>
<dbReference type="Proteomes" id="UP000317648">
    <property type="component" value="Chromosome"/>
</dbReference>
<proteinExistence type="predicted"/>
<sequence>MVTSYENRPRMARAISRQNMSSWANLVGRRSLLAPVALALLLLPGGCNWSSGTPGGETAEQILTRMTAAYQQAREYSDDAQVQVKYQTPSGPQASLGPLSVQFERPHKIWMEAYTAEVVSDGDKLRARLLDPATKNLDGQVATTNAPQEFHWPRLDLDPLVHETIVAGAARYPVQLELLLADKPLPEVFNPAARKQRLDDETIEQHKCYQIAVEVQKTEADPAGEFRFWIDQDTLVLRRMQFPAARMLPDLVATEGVKQVEMVIDFHAARFQVAREFVMPQEQIVHEVKSLMLPPATVSRQLGKRVDDFAFTTLDDGELRAADLQGGLTVLMWFNQHPVSRENLLRLMAARDKLPAGSEVKFFAVCAEPSTSGHEQIALWAEKAGIDLPIVRDLGGPQREPAGAKDFAIEQLPALVVLDRRHKIQLLHQGDAPTLEETLPAVIDKLTAGFDLATLERNASDKRAEAYQEHLENGPEEPLTQLVAAPELQVGVRTQPSEVQLTAVWENRTLEAPRAVCATTPAQGAASLLVLDGVRSVVEIDASGVIIERRELPLPENAAVDSLRVFSTPQGKRYLVVFQALGNQAYLFDEEQLLFAYPNEEQPHEGITDALLADLNDDGAPELYIGFWGLAGLHQVSLTGQQLAVSRKVSSVLSLETTAPNEVGWRKLLVSGLSGQIIRFNQFLNEDPAITVPDRPIQHVYAAHQNDSAGEDYLAVSFPGGDKLTVVSLTDAFEPGWAIPLPISIRLPSITAGKLLRGGSYQWIIATADGGVSILSRDAQLFDFFTYGEEVSGVTVLPARSADEHSLLIVATPTGIEAWRLDLPETP</sequence>
<protein>
    <submittedName>
        <fullName evidence="1">Uncharacterized protein</fullName>
    </submittedName>
</protein>
<dbReference type="InterPro" id="IPR036249">
    <property type="entry name" value="Thioredoxin-like_sf"/>
</dbReference>
<dbReference type="SUPFAM" id="SSF52833">
    <property type="entry name" value="Thioredoxin-like"/>
    <property type="match status" value="1"/>
</dbReference>